<accession>A0ABM7VJF9</accession>
<dbReference type="InterPro" id="IPR018062">
    <property type="entry name" value="HTH_AraC-typ_CS"/>
</dbReference>
<dbReference type="PROSITE" id="PS00041">
    <property type="entry name" value="HTH_ARAC_FAMILY_1"/>
    <property type="match status" value="1"/>
</dbReference>
<feature type="transmembrane region" description="Helical" evidence="4">
    <location>
        <begin position="95"/>
        <end position="117"/>
    </location>
</feature>
<dbReference type="SMART" id="SM00342">
    <property type="entry name" value="HTH_ARAC"/>
    <property type="match status" value="1"/>
</dbReference>
<gene>
    <name evidence="6" type="ORF">PEPS_33960</name>
</gene>
<dbReference type="InterPro" id="IPR009057">
    <property type="entry name" value="Homeodomain-like_sf"/>
</dbReference>
<evidence type="ECO:0000313" key="7">
    <source>
        <dbReference type="Proteomes" id="UP001354989"/>
    </source>
</evidence>
<dbReference type="PANTHER" id="PTHR43280">
    <property type="entry name" value="ARAC-FAMILY TRANSCRIPTIONAL REGULATOR"/>
    <property type="match status" value="1"/>
</dbReference>
<dbReference type="EMBL" id="AP025293">
    <property type="protein sequence ID" value="BDD01116.1"/>
    <property type="molecule type" value="Genomic_DNA"/>
</dbReference>
<evidence type="ECO:0000259" key="5">
    <source>
        <dbReference type="PROSITE" id="PS01124"/>
    </source>
</evidence>
<dbReference type="InterPro" id="IPR018060">
    <property type="entry name" value="HTH_AraC"/>
</dbReference>
<keyword evidence="4" id="KW-0472">Membrane</keyword>
<reference evidence="6 7" key="1">
    <citation type="submission" date="2021-12" db="EMBL/GenBank/DDBJ databases">
        <title>Genome sequencing of bacteria with rrn-lacking chromosome and rrn-plasmid.</title>
        <authorList>
            <person name="Anda M."/>
            <person name="Iwasaki W."/>
        </authorList>
    </citation>
    <scope>NUCLEOTIDE SEQUENCE [LARGE SCALE GENOMIC DNA]</scope>
    <source>
        <strain evidence="6 7">NBRC 101262</strain>
        <plasmid evidence="6 7">pPP1</plasmid>
    </source>
</reference>
<evidence type="ECO:0000256" key="1">
    <source>
        <dbReference type="ARBA" id="ARBA00023015"/>
    </source>
</evidence>
<feature type="transmembrane region" description="Helical" evidence="4">
    <location>
        <begin position="213"/>
        <end position="235"/>
    </location>
</feature>
<keyword evidence="7" id="KW-1185">Reference proteome</keyword>
<feature type="transmembrane region" description="Helical" evidence="4">
    <location>
        <begin position="31"/>
        <end position="50"/>
    </location>
</feature>
<dbReference type="Gene3D" id="1.10.10.60">
    <property type="entry name" value="Homeodomain-like"/>
    <property type="match status" value="2"/>
</dbReference>
<keyword evidence="3" id="KW-0804">Transcription</keyword>
<keyword evidence="4" id="KW-1133">Transmembrane helix</keyword>
<feature type="transmembrane region" description="Helical" evidence="4">
    <location>
        <begin position="62"/>
        <end position="83"/>
    </location>
</feature>
<keyword evidence="2" id="KW-0238">DNA-binding</keyword>
<evidence type="ECO:0000256" key="3">
    <source>
        <dbReference type="ARBA" id="ARBA00023163"/>
    </source>
</evidence>
<proteinExistence type="predicted"/>
<dbReference type="PROSITE" id="PS01124">
    <property type="entry name" value="HTH_ARAC_FAMILY_2"/>
    <property type="match status" value="1"/>
</dbReference>
<keyword evidence="6" id="KW-0614">Plasmid</keyword>
<feature type="domain" description="HTH araC/xylS-type" evidence="5">
    <location>
        <begin position="289"/>
        <end position="397"/>
    </location>
</feature>
<dbReference type="RefSeq" id="WP_338398285.1">
    <property type="nucleotide sequence ID" value="NZ_AP025293.1"/>
</dbReference>
<evidence type="ECO:0000256" key="4">
    <source>
        <dbReference type="SAM" id="Phobius"/>
    </source>
</evidence>
<geneLocation type="plasmid" evidence="6 7">
    <name>pPP1</name>
</geneLocation>
<feature type="transmembrane region" description="Helical" evidence="4">
    <location>
        <begin position="6"/>
        <end position="22"/>
    </location>
</feature>
<keyword evidence="1" id="KW-0805">Transcription regulation</keyword>
<organism evidence="6 7">
    <name type="scientific">Persicobacter psychrovividus</name>
    <dbReference type="NCBI Taxonomy" id="387638"/>
    <lineage>
        <taxon>Bacteria</taxon>
        <taxon>Pseudomonadati</taxon>
        <taxon>Bacteroidota</taxon>
        <taxon>Cytophagia</taxon>
        <taxon>Cytophagales</taxon>
        <taxon>Persicobacteraceae</taxon>
        <taxon>Persicobacter</taxon>
    </lineage>
</organism>
<dbReference type="Pfam" id="PF12833">
    <property type="entry name" value="HTH_18"/>
    <property type="match status" value="1"/>
</dbReference>
<evidence type="ECO:0000313" key="6">
    <source>
        <dbReference type="EMBL" id="BDD01116.1"/>
    </source>
</evidence>
<keyword evidence="4" id="KW-0812">Transmembrane</keyword>
<dbReference type="SUPFAM" id="SSF46689">
    <property type="entry name" value="Homeodomain-like"/>
    <property type="match status" value="1"/>
</dbReference>
<dbReference type="Proteomes" id="UP001354989">
    <property type="component" value="Plasmid pPP1"/>
</dbReference>
<name>A0ABM7VJF9_9BACT</name>
<evidence type="ECO:0000256" key="2">
    <source>
        <dbReference type="ARBA" id="ARBA00023125"/>
    </source>
</evidence>
<dbReference type="PANTHER" id="PTHR43280:SF29">
    <property type="entry name" value="ARAC-FAMILY TRANSCRIPTIONAL REGULATOR"/>
    <property type="match status" value="1"/>
</dbReference>
<sequence length="408" mass="46774">MNEFLQHIGGFQCVLGALAFCFKKEKSVSDYLAGLFLAVLGIGVALDLYLNNGQSEVQVFIPNWFIFFPFMIGPIFYLYSSYLLHGYQAFHLKDLWHFIMPLLIGLGMGIADIQPVFLKNLFFANDGFLWLRVATLLCLIGSFTLYGVRVYRELIRHNSQLDDDFSYISDHLTLNWVKVLMVIFFMTYLLPPIIGITIQLMKINTTGKISPVFILSLISNIGVVLFAYGFSYFSLKQKLIFAHFKQVEGGGKFAIIPQETTADEENTKEDLTQDKQAERHLNMDQQKVQEQLEALNHHMSTKKLYLNPELTVAQLAHVVNISKLDLTDLLNKHLRKNFYNYVNEYRIAEVKMLLADPKYQHMTILALAFDSGFRSKSSFNSIFKQYTGQTPSAYRNQALSQDLKRVDG</sequence>
<feature type="transmembrane region" description="Helical" evidence="4">
    <location>
        <begin position="129"/>
        <end position="148"/>
    </location>
</feature>
<protein>
    <recommendedName>
        <fullName evidence="5">HTH araC/xylS-type domain-containing protein</fullName>
    </recommendedName>
</protein>
<feature type="transmembrane region" description="Helical" evidence="4">
    <location>
        <begin position="179"/>
        <end position="201"/>
    </location>
</feature>